<dbReference type="AlphaFoldDB" id="A0A7X2SUD1"/>
<dbReference type="Gene3D" id="3.90.420.10">
    <property type="entry name" value="Oxidoreductase, molybdopterin-binding domain"/>
    <property type="match status" value="1"/>
</dbReference>
<dbReference type="SUPFAM" id="SSF56524">
    <property type="entry name" value="Oxidoreductase molybdopterin-binding domain"/>
    <property type="match status" value="1"/>
</dbReference>
<name>A0A7X2SUD1_ENTAG</name>
<comment type="caution">
    <text evidence="3">The sequence shown here is derived from an EMBL/GenBank/DDBJ whole genome shotgun (WGS) entry which is preliminary data.</text>
</comment>
<reference evidence="3 4" key="1">
    <citation type="submission" date="2019-11" db="EMBL/GenBank/DDBJ databases">
        <title>Draft Genome Sequence of Plant Growth-Promoting Rhizosphere-Associated Bacteria.</title>
        <authorList>
            <person name="Vasilyev I.Y."/>
            <person name="Radchenko V."/>
            <person name="Ilnitskaya E.V."/>
        </authorList>
    </citation>
    <scope>NUCLEOTIDE SEQUENCE [LARGE SCALE GENOMIC DNA]</scope>
    <source>
        <strain evidence="3 4">VRA_MhP_f</strain>
    </source>
</reference>
<dbReference type="EMBL" id="WKLC01000014">
    <property type="protein sequence ID" value="MSE13804.1"/>
    <property type="molecule type" value="Genomic_DNA"/>
</dbReference>
<evidence type="ECO:0000313" key="3">
    <source>
        <dbReference type="EMBL" id="MSE13804.1"/>
    </source>
</evidence>
<feature type="domain" description="Oxidoreductase molybdopterin-binding" evidence="2">
    <location>
        <begin position="46"/>
        <end position="124"/>
    </location>
</feature>
<organism evidence="3 4">
    <name type="scientific">Enterobacter agglomerans</name>
    <name type="common">Erwinia herbicola</name>
    <name type="synonym">Pantoea agglomerans</name>
    <dbReference type="NCBI Taxonomy" id="549"/>
    <lineage>
        <taxon>Bacteria</taxon>
        <taxon>Pseudomonadati</taxon>
        <taxon>Pseudomonadota</taxon>
        <taxon>Gammaproteobacteria</taxon>
        <taxon>Enterobacterales</taxon>
        <taxon>Erwiniaceae</taxon>
        <taxon>Pantoea</taxon>
        <taxon>Pantoea agglomerans group</taxon>
    </lineage>
</organism>
<sequence length="153" mass="17069">MIIRACVLCLTMTSAPVVLADTLQLVFGKTTKTITTEDLSHLALSTIKTSTNFTPEATFEGVTFTRLLKSYGVQASQLRIFALDDYSYTLPVAELDKYGVILAYKKNGKNIPVSDLGPFAVIYPRDQHPELNNLEVNARTVWQINRIEAVDER</sequence>
<feature type="signal peptide" evidence="1">
    <location>
        <begin position="1"/>
        <end position="20"/>
    </location>
</feature>
<accession>A0A7X2SUD1</accession>
<dbReference type="Proteomes" id="UP000461948">
    <property type="component" value="Unassembled WGS sequence"/>
</dbReference>
<keyword evidence="1" id="KW-0732">Signal</keyword>
<dbReference type="Pfam" id="PF00174">
    <property type="entry name" value="Oxidored_molyb"/>
    <property type="match status" value="1"/>
</dbReference>
<dbReference type="InterPro" id="IPR036374">
    <property type="entry name" value="OxRdtase_Mopterin-bd_sf"/>
</dbReference>
<dbReference type="InterPro" id="IPR000572">
    <property type="entry name" value="OxRdtase_Mopterin-bd_dom"/>
</dbReference>
<gene>
    <name evidence="3" type="ORF">GKC49_01135</name>
</gene>
<protein>
    <submittedName>
        <fullName evidence="3">Molybdopterin-dependent oxidoreductase</fullName>
    </submittedName>
</protein>
<evidence type="ECO:0000259" key="2">
    <source>
        <dbReference type="Pfam" id="PF00174"/>
    </source>
</evidence>
<evidence type="ECO:0000256" key="1">
    <source>
        <dbReference type="SAM" id="SignalP"/>
    </source>
</evidence>
<proteinExistence type="predicted"/>
<feature type="chain" id="PRO_5031230997" evidence="1">
    <location>
        <begin position="21"/>
        <end position="153"/>
    </location>
</feature>
<evidence type="ECO:0000313" key="4">
    <source>
        <dbReference type="Proteomes" id="UP000461948"/>
    </source>
</evidence>